<dbReference type="PRINTS" id="PR01869">
    <property type="entry name" value="BCATNINFAMLY"/>
</dbReference>
<dbReference type="SUPFAM" id="SSF48371">
    <property type="entry name" value="ARM repeat"/>
    <property type="match status" value="1"/>
</dbReference>
<proteinExistence type="predicted"/>
<gene>
    <name evidence="1" type="ORF">GBAR_LOCUS28051</name>
</gene>
<dbReference type="PANTHER" id="PTHR45976">
    <property type="entry name" value="ARMADILLO SEGMENT POLARITY PROTEIN"/>
    <property type="match status" value="1"/>
</dbReference>
<dbReference type="InterPro" id="IPR016024">
    <property type="entry name" value="ARM-type_fold"/>
</dbReference>
<accession>A0AA35XBD2</accession>
<organism evidence="1 2">
    <name type="scientific">Geodia barretti</name>
    <name type="common">Barrett's horny sponge</name>
    <dbReference type="NCBI Taxonomy" id="519541"/>
    <lineage>
        <taxon>Eukaryota</taxon>
        <taxon>Metazoa</taxon>
        <taxon>Porifera</taxon>
        <taxon>Demospongiae</taxon>
        <taxon>Heteroscleromorpha</taxon>
        <taxon>Tetractinellida</taxon>
        <taxon>Astrophorina</taxon>
        <taxon>Geodiidae</taxon>
        <taxon>Geodia</taxon>
    </lineage>
</organism>
<reference evidence="1" key="1">
    <citation type="submission" date="2023-03" db="EMBL/GenBank/DDBJ databases">
        <authorList>
            <person name="Steffen K."/>
            <person name="Cardenas P."/>
        </authorList>
    </citation>
    <scope>NUCLEOTIDE SEQUENCE</scope>
</reference>
<keyword evidence="2" id="KW-1185">Reference proteome</keyword>
<dbReference type="Gene3D" id="1.25.10.10">
    <property type="entry name" value="Leucine-rich Repeat Variant"/>
    <property type="match status" value="1"/>
</dbReference>
<sequence>FPSSLFPLLPFPFLPLPSLTPPPSPPSPPSSPLSSFSPFPPPQALLQAVNNASGREDIIEPAVCALRHITSRHPSADMAQNTVRQVGGIPVISAFLHQQCRWPLLKGLVGLIRNLALCPENHFHLRQQAVIPKLWNILTRAYTNSSKRGVPGGPQGLIVS</sequence>
<feature type="non-terminal residue" evidence="1">
    <location>
        <position position="160"/>
    </location>
</feature>
<comment type="caution">
    <text evidence="1">The sequence shown here is derived from an EMBL/GenBank/DDBJ whole genome shotgun (WGS) entry which is preliminary data.</text>
</comment>
<evidence type="ECO:0000313" key="2">
    <source>
        <dbReference type="Proteomes" id="UP001174909"/>
    </source>
</evidence>
<evidence type="ECO:0000313" key="1">
    <source>
        <dbReference type="EMBL" id="CAI8051219.1"/>
    </source>
</evidence>
<dbReference type="InterPro" id="IPR011989">
    <property type="entry name" value="ARM-like"/>
</dbReference>
<dbReference type="GO" id="GO:0045296">
    <property type="term" value="F:cadherin binding"/>
    <property type="evidence" value="ECO:0007669"/>
    <property type="project" value="InterPro"/>
</dbReference>
<dbReference type="Proteomes" id="UP001174909">
    <property type="component" value="Unassembled WGS sequence"/>
</dbReference>
<dbReference type="InterPro" id="IPR013284">
    <property type="entry name" value="Beta-catenin"/>
</dbReference>
<protein>
    <submittedName>
        <fullName evidence="1">Catenin beta-1</fullName>
    </submittedName>
</protein>
<name>A0AA35XBD2_GEOBA</name>
<dbReference type="GO" id="GO:0007155">
    <property type="term" value="P:cell adhesion"/>
    <property type="evidence" value="ECO:0007669"/>
    <property type="project" value="InterPro"/>
</dbReference>
<dbReference type="AlphaFoldDB" id="A0AA35XBD2"/>
<dbReference type="EMBL" id="CASHTH010003911">
    <property type="protein sequence ID" value="CAI8051219.1"/>
    <property type="molecule type" value="Genomic_DNA"/>
</dbReference>